<sequence length="142" mass="15899">MVEILMLEKPSAKFRLYNGILPCHSAEAAATSTVATVPPGHIHTQPGTKIVFNVPYDDKHTYHIKITNASGRRIGWAIKNTNVRCLGVDPVCGVLNLKETTLMAVSCNAFDYGREDTSNDRITVEWYNTSEGDVKQFRPEWF</sequence>
<dbReference type="Proteomes" id="UP000053660">
    <property type="component" value="Unassembled WGS sequence"/>
</dbReference>
<reference evidence="9 10" key="1">
    <citation type="submission" date="2014-03" db="EMBL/GenBank/DDBJ databases">
        <title>Draft genome of the hookworm Oesophagostomum dentatum.</title>
        <authorList>
            <person name="Mitreva M."/>
        </authorList>
    </citation>
    <scope>NUCLEOTIDE SEQUENCE [LARGE SCALE GENOMIC DNA]</scope>
    <source>
        <strain evidence="9 10">OD-Hann</strain>
    </source>
</reference>
<accession>A0A0B1SNP1</accession>
<dbReference type="PROSITE" id="PS50202">
    <property type="entry name" value="MSP"/>
    <property type="match status" value="1"/>
</dbReference>
<gene>
    <name evidence="9" type="ORF">OESDEN_13277</name>
</gene>
<evidence type="ECO:0000256" key="1">
    <source>
        <dbReference type="ARBA" id="ARBA00004245"/>
    </source>
</evidence>
<evidence type="ECO:0000259" key="8">
    <source>
        <dbReference type="PROSITE" id="PS50202"/>
    </source>
</evidence>
<dbReference type="Gene3D" id="2.60.40.10">
    <property type="entry name" value="Immunoglobulins"/>
    <property type="match status" value="1"/>
</dbReference>
<feature type="domain" description="MSP" evidence="8">
    <location>
        <begin position="41"/>
        <end position="142"/>
    </location>
</feature>
<evidence type="ECO:0000256" key="5">
    <source>
        <dbReference type="ARBA" id="ARBA00037744"/>
    </source>
</evidence>
<dbReference type="GO" id="GO:0031143">
    <property type="term" value="C:pseudopodium"/>
    <property type="evidence" value="ECO:0007669"/>
    <property type="project" value="UniProtKB-SubCell"/>
</dbReference>
<keyword evidence="4" id="KW-0966">Cell projection</keyword>
<evidence type="ECO:0000256" key="4">
    <source>
        <dbReference type="ARBA" id="ARBA00023273"/>
    </source>
</evidence>
<dbReference type="SUPFAM" id="SSF49354">
    <property type="entry name" value="PapD-like"/>
    <property type="match status" value="1"/>
</dbReference>
<evidence type="ECO:0000313" key="9">
    <source>
        <dbReference type="EMBL" id="KHJ86958.1"/>
    </source>
</evidence>
<dbReference type="PANTHER" id="PTHR22920:SF7">
    <property type="entry name" value="MSP DOMAIN-CONTAINING PROTEIN-RELATED"/>
    <property type="match status" value="1"/>
</dbReference>
<evidence type="ECO:0000256" key="6">
    <source>
        <dbReference type="ARBA" id="ARBA00037818"/>
    </source>
</evidence>
<keyword evidence="2" id="KW-0963">Cytoplasm</keyword>
<dbReference type="PANTHER" id="PTHR22920">
    <property type="entry name" value="MAJOR SPERM PROTEIN"/>
    <property type="match status" value="1"/>
</dbReference>
<dbReference type="AlphaFoldDB" id="A0A0B1SNP1"/>
<comment type="function">
    <text evidence="5 7">Central component in molecular interactions underlying sperm crawling. Forms an extensive filament system that extends from sperm villipoda, along the leading edge of the pseudopod.</text>
</comment>
<dbReference type="InterPro" id="IPR013783">
    <property type="entry name" value="Ig-like_fold"/>
</dbReference>
<protein>
    <recommendedName>
        <fullName evidence="7">Major sperm protein</fullName>
    </recommendedName>
</protein>
<proteinExistence type="predicted"/>
<evidence type="ECO:0000256" key="2">
    <source>
        <dbReference type="ARBA" id="ARBA00022490"/>
    </source>
</evidence>
<dbReference type="GO" id="GO:0005856">
    <property type="term" value="C:cytoskeleton"/>
    <property type="evidence" value="ECO:0007669"/>
    <property type="project" value="UniProtKB-SubCell"/>
</dbReference>
<dbReference type="InterPro" id="IPR008962">
    <property type="entry name" value="PapD-like_sf"/>
</dbReference>
<dbReference type="EMBL" id="KN558962">
    <property type="protein sequence ID" value="KHJ86958.1"/>
    <property type="molecule type" value="Genomic_DNA"/>
</dbReference>
<evidence type="ECO:0000256" key="7">
    <source>
        <dbReference type="RuleBase" id="RU003425"/>
    </source>
</evidence>
<comment type="subcellular location">
    <subcellularLocation>
        <location evidence="6">Cell projection</location>
        <location evidence="6">Pseudopodium</location>
    </subcellularLocation>
    <subcellularLocation>
        <location evidence="1">Cytoplasm</location>
        <location evidence="1">Cytoskeleton</location>
    </subcellularLocation>
</comment>
<keyword evidence="10" id="KW-1185">Reference proteome</keyword>
<dbReference type="Pfam" id="PF00635">
    <property type="entry name" value="Motile_Sperm"/>
    <property type="match status" value="1"/>
</dbReference>
<dbReference type="InterPro" id="IPR051155">
    <property type="entry name" value="Nematode_MSP"/>
</dbReference>
<evidence type="ECO:0000313" key="10">
    <source>
        <dbReference type="Proteomes" id="UP000053660"/>
    </source>
</evidence>
<dbReference type="OrthoDB" id="5918453at2759"/>
<name>A0A0B1SNP1_OESDE</name>
<evidence type="ECO:0000256" key="3">
    <source>
        <dbReference type="ARBA" id="ARBA00023212"/>
    </source>
</evidence>
<dbReference type="InterPro" id="IPR000535">
    <property type="entry name" value="MSP_dom"/>
</dbReference>
<organism evidence="9 10">
    <name type="scientific">Oesophagostomum dentatum</name>
    <name type="common">Nodular worm</name>
    <dbReference type="NCBI Taxonomy" id="61180"/>
    <lineage>
        <taxon>Eukaryota</taxon>
        <taxon>Metazoa</taxon>
        <taxon>Ecdysozoa</taxon>
        <taxon>Nematoda</taxon>
        <taxon>Chromadorea</taxon>
        <taxon>Rhabditida</taxon>
        <taxon>Rhabditina</taxon>
        <taxon>Rhabditomorpha</taxon>
        <taxon>Strongyloidea</taxon>
        <taxon>Strongylidae</taxon>
        <taxon>Oesophagostomum</taxon>
    </lineage>
</organism>
<keyword evidence="3 7" id="KW-0206">Cytoskeleton</keyword>